<evidence type="ECO:0000256" key="2">
    <source>
        <dbReference type="ARBA" id="ARBA00022448"/>
    </source>
</evidence>
<gene>
    <name evidence="9" type="primary">secE</name>
    <name evidence="10" type="ORF">A3F03_02375</name>
</gene>
<name>A0A1F7I5T5_9BACT</name>
<dbReference type="PROSITE" id="PS01067">
    <property type="entry name" value="SECE_SEC61G"/>
    <property type="match status" value="1"/>
</dbReference>
<protein>
    <recommendedName>
        <fullName evidence="9">Protein translocase subunit SecE</fullName>
    </recommendedName>
</protein>
<dbReference type="GO" id="GO:0005886">
    <property type="term" value="C:plasma membrane"/>
    <property type="evidence" value="ECO:0007669"/>
    <property type="project" value="UniProtKB-SubCell"/>
</dbReference>
<comment type="subunit">
    <text evidence="9">Component of the Sec protein translocase complex. Heterotrimer consisting of SecY, SecE and SecG subunits. The heterotrimers can form oligomers, although 1 heterotrimer is thought to be able to translocate proteins. Interacts with the ribosome. Interacts with SecDF, and other proteins may be involved. Interacts with SecA.</text>
</comment>
<sequence length="60" mass="6797">MASPVIFLKEVQEELKKVVWPTRDEVIRLTFVVILISLVVGLFLGGIDFILTKLTQILIT</sequence>
<feature type="transmembrane region" description="Helical" evidence="9">
    <location>
        <begin position="26"/>
        <end position="51"/>
    </location>
</feature>
<evidence type="ECO:0000256" key="4">
    <source>
        <dbReference type="ARBA" id="ARBA00022692"/>
    </source>
</evidence>
<evidence type="ECO:0000256" key="5">
    <source>
        <dbReference type="ARBA" id="ARBA00022927"/>
    </source>
</evidence>
<keyword evidence="6 9" id="KW-1133">Transmembrane helix</keyword>
<dbReference type="InterPro" id="IPR001901">
    <property type="entry name" value="Translocase_SecE/Sec61-g"/>
</dbReference>
<evidence type="ECO:0000256" key="3">
    <source>
        <dbReference type="ARBA" id="ARBA00022475"/>
    </source>
</evidence>
<dbReference type="Proteomes" id="UP000176803">
    <property type="component" value="Unassembled WGS sequence"/>
</dbReference>
<keyword evidence="4 9" id="KW-0812">Transmembrane</keyword>
<dbReference type="GO" id="GO:0043952">
    <property type="term" value="P:protein transport by the Sec complex"/>
    <property type="evidence" value="ECO:0007669"/>
    <property type="project" value="UniProtKB-UniRule"/>
</dbReference>
<dbReference type="InterPro" id="IPR038379">
    <property type="entry name" value="SecE_sf"/>
</dbReference>
<proteinExistence type="inferred from homology"/>
<evidence type="ECO:0000256" key="8">
    <source>
        <dbReference type="ARBA" id="ARBA00023136"/>
    </source>
</evidence>
<dbReference type="Gene3D" id="1.20.5.1030">
    <property type="entry name" value="Preprotein translocase secy subunit"/>
    <property type="match status" value="1"/>
</dbReference>
<evidence type="ECO:0000256" key="7">
    <source>
        <dbReference type="ARBA" id="ARBA00023010"/>
    </source>
</evidence>
<evidence type="ECO:0000256" key="9">
    <source>
        <dbReference type="HAMAP-Rule" id="MF_00422"/>
    </source>
</evidence>
<keyword evidence="3 9" id="KW-1003">Cell membrane</keyword>
<dbReference type="GO" id="GO:0065002">
    <property type="term" value="P:intracellular protein transmembrane transport"/>
    <property type="evidence" value="ECO:0007669"/>
    <property type="project" value="UniProtKB-UniRule"/>
</dbReference>
<accession>A0A1F7I5T5</accession>
<dbReference type="PRINTS" id="PR01650">
    <property type="entry name" value="SECETRNLCASE"/>
</dbReference>
<dbReference type="InterPro" id="IPR005807">
    <property type="entry name" value="SecE_bac"/>
</dbReference>
<dbReference type="AlphaFoldDB" id="A0A1F7I5T5"/>
<keyword evidence="5 9" id="KW-0653">Protein transport</keyword>
<dbReference type="PANTHER" id="PTHR33910:SF1">
    <property type="entry name" value="PROTEIN TRANSLOCASE SUBUNIT SECE"/>
    <property type="match status" value="1"/>
</dbReference>
<keyword evidence="7 9" id="KW-0811">Translocation</keyword>
<evidence type="ECO:0000256" key="1">
    <source>
        <dbReference type="ARBA" id="ARBA00004370"/>
    </source>
</evidence>
<dbReference type="PANTHER" id="PTHR33910">
    <property type="entry name" value="PROTEIN TRANSLOCASE SUBUNIT SECE"/>
    <property type="match status" value="1"/>
</dbReference>
<reference evidence="10 11" key="1">
    <citation type="journal article" date="2016" name="Nat. Commun.">
        <title>Thousands of microbial genomes shed light on interconnected biogeochemical processes in an aquifer system.</title>
        <authorList>
            <person name="Anantharaman K."/>
            <person name="Brown C.T."/>
            <person name="Hug L.A."/>
            <person name="Sharon I."/>
            <person name="Castelle C.J."/>
            <person name="Probst A.J."/>
            <person name="Thomas B.C."/>
            <person name="Singh A."/>
            <person name="Wilkins M.J."/>
            <person name="Karaoz U."/>
            <person name="Brodie E.L."/>
            <person name="Williams K.H."/>
            <person name="Hubbard S.S."/>
            <person name="Banfield J.F."/>
        </authorList>
    </citation>
    <scope>NUCLEOTIDE SEQUENCE [LARGE SCALE GENOMIC DNA]</scope>
</reference>
<evidence type="ECO:0000256" key="6">
    <source>
        <dbReference type="ARBA" id="ARBA00022989"/>
    </source>
</evidence>
<dbReference type="NCBIfam" id="TIGR00964">
    <property type="entry name" value="secE_bact"/>
    <property type="match status" value="1"/>
</dbReference>
<dbReference type="EMBL" id="MGAC01000003">
    <property type="protein sequence ID" value="OGK38737.1"/>
    <property type="molecule type" value="Genomic_DNA"/>
</dbReference>
<comment type="function">
    <text evidence="9">Essential subunit of the Sec protein translocation channel SecYEG. Clamps together the 2 halves of SecY. May contact the channel plug during translocation.</text>
</comment>
<evidence type="ECO:0000313" key="10">
    <source>
        <dbReference type="EMBL" id="OGK38737.1"/>
    </source>
</evidence>
<dbReference type="HAMAP" id="MF_00422">
    <property type="entry name" value="SecE"/>
    <property type="match status" value="1"/>
</dbReference>
<evidence type="ECO:0000313" key="11">
    <source>
        <dbReference type="Proteomes" id="UP000176803"/>
    </source>
</evidence>
<keyword evidence="2 9" id="KW-0813">Transport</keyword>
<organism evidence="10 11">
    <name type="scientific">Candidatus Roizmanbacteria bacterium RIFCSPHIGHO2_12_FULL_41_11</name>
    <dbReference type="NCBI Taxonomy" id="1802052"/>
    <lineage>
        <taxon>Bacteria</taxon>
        <taxon>Candidatus Roizmaniibacteriota</taxon>
    </lineage>
</organism>
<dbReference type="GO" id="GO:0006605">
    <property type="term" value="P:protein targeting"/>
    <property type="evidence" value="ECO:0007669"/>
    <property type="project" value="UniProtKB-UniRule"/>
</dbReference>
<dbReference type="Pfam" id="PF00584">
    <property type="entry name" value="SecE"/>
    <property type="match status" value="1"/>
</dbReference>
<comment type="subcellular location">
    <subcellularLocation>
        <location evidence="9">Cell membrane</location>
        <topology evidence="9">Single-pass membrane protein</topology>
    </subcellularLocation>
    <subcellularLocation>
        <location evidence="1">Membrane</location>
    </subcellularLocation>
</comment>
<dbReference type="GO" id="GO:0009306">
    <property type="term" value="P:protein secretion"/>
    <property type="evidence" value="ECO:0007669"/>
    <property type="project" value="UniProtKB-UniRule"/>
</dbReference>
<comment type="similarity">
    <text evidence="9">Belongs to the SecE/SEC61-gamma family.</text>
</comment>
<keyword evidence="8 9" id="KW-0472">Membrane</keyword>
<comment type="caution">
    <text evidence="10">The sequence shown here is derived from an EMBL/GenBank/DDBJ whole genome shotgun (WGS) entry which is preliminary data.</text>
</comment>
<dbReference type="GO" id="GO:0008320">
    <property type="term" value="F:protein transmembrane transporter activity"/>
    <property type="evidence" value="ECO:0007669"/>
    <property type="project" value="UniProtKB-UniRule"/>
</dbReference>